<feature type="signal peptide" evidence="12">
    <location>
        <begin position="1"/>
        <end position="20"/>
    </location>
</feature>
<organism evidence="14 15">
    <name type="scientific">Pedobacter punctiformis</name>
    <dbReference type="NCBI Taxonomy" id="3004097"/>
    <lineage>
        <taxon>Bacteria</taxon>
        <taxon>Pseudomonadati</taxon>
        <taxon>Bacteroidota</taxon>
        <taxon>Sphingobacteriia</taxon>
        <taxon>Sphingobacteriales</taxon>
        <taxon>Sphingobacteriaceae</taxon>
        <taxon>Pedobacter</taxon>
    </lineage>
</organism>
<dbReference type="InterPro" id="IPR037066">
    <property type="entry name" value="Plug_dom_sf"/>
</dbReference>
<keyword evidence="12" id="KW-0732">Signal</keyword>
<dbReference type="Gene3D" id="2.40.170.20">
    <property type="entry name" value="TonB-dependent receptor, beta-barrel domain"/>
    <property type="match status" value="1"/>
</dbReference>
<dbReference type="InterPro" id="IPR008969">
    <property type="entry name" value="CarboxyPept-like_regulatory"/>
</dbReference>
<dbReference type="InterPro" id="IPR023996">
    <property type="entry name" value="TonB-dep_OMP_SusC/RagA"/>
</dbReference>
<evidence type="ECO:0000313" key="15">
    <source>
        <dbReference type="Proteomes" id="UP001144347"/>
    </source>
</evidence>
<protein>
    <submittedName>
        <fullName evidence="14">SusC/RagA family TonB-linked outer membrane protein</fullName>
    </submittedName>
</protein>
<evidence type="ECO:0000256" key="10">
    <source>
        <dbReference type="ARBA" id="ARBA00023237"/>
    </source>
</evidence>
<evidence type="ECO:0000256" key="3">
    <source>
        <dbReference type="ARBA" id="ARBA00022452"/>
    </source>
</evidence>
<keyword evidence="7" id="KW-0406">Ion transport</keyword>
<evidence type="ECO:0000256" key="8">
    <source>
        <dbReference type="ARBA" id="ARBA00023077"/>
    </source>
</evidence>
<proteinExistence type="inferred from homology"/>
<dbReference type="PANTHER" id="PTHR32552:SF81">
    <property type="entry name" value="TONB-DEPENDENT OUTER MEMBRANE RECEPTOR"/>
    <property type="match status" value="1"/>
</dbReference>
<dbReference type="Gene3D" id="2.170.130.10">
    <property type="entry name" value="TonB-dependent receptor, plug domain"/>
    <property type="match status" value="1"/>
</dbReference>
<evidence type="ECO:0000256" key="6">
    <source>
        <dbReference type="ARBA" id="ARBA00023004"/>
    </source>
</evidence>
<keyword evidence="10 11" id="KW-0998">Cell outer membrane</keyword>
<sequence>MKKLLQSLFILMFVAVTAIAQERTITGTVTSQEDKLPIPGVSVKVKGTQSGAVTDANGKYSVKVPSGSAVLEFTFIGYAVQSRTVTGSGVINVVLTSDTKSLNEVVVSAAGLTARKKELGNAQTTLKNEALTQAKPTSIASGLAGKVAGLSIQGVSSGVNPNYRVILRGMRSLTGNNEALIVVDNTIVPNAILGNINPDDIEDITVLNGASSAALYGSAASNGALIITTKKGRKTPGLDIKIDNTTTIEQVAFYPGLQKQFGSGSDNDIQVYNPIENQQYGPAFDGVVRPIGRPLQDGSIQKVPYQWTDSKNDFWENGLTNMTNFSASSGSDNGSLYASAQYLRTDGTTPGDKYNRSSVRLGGTRVLSKVLDFNYSAYYAQNRYNQTTQTSNIYNYLLNAPGNAPLTDYSDWRNNPYANPNGYFNAYYNNPYFMADNYRQKIRNDYFIGNAELKYKPLDWLDFTGRIGLTTRNQSSKTYSDIFTFSEYTKSIVGSSEYKKQDILGGNEDNFFYNTTIITDFIAHAKKSYGDFKINLTGLFQARQDQYKTETASISGLLTPGLFNLGNSVNTPTASGADALARSYGLTGKLDIAFKDYLFLTATGRNDWVSILAPENRSFFYPSVSLSFVPTDAIQALKDIKEIDFIKIRGGWSKVGQVNLGSSATFGAYSLQPTFAQGSGYPFNGLGGLTVGDRLVSESLKPEITQGYEVGIETSLFKSRINLGVTYFDSKTKNQTVATGVSGATGYTSYLVNTGQTSSKGIEANLSVVPYRNENWDITLSTNFTHYSNMVDYISGDLKQLTLGSYTGGAGSYAIEGQPFPVIQGTTHVRDSQGRIIVNPLTGYPSATPGVSILGQAAAKNTLGLNLNVKYKAFTLYGSAEYRTGNVIYNSGGGTFDFSGAGINSAAYNRDRFVIPNSSYLDPVTNTYVANTNISVRDGGAGYWSIGGPRTGIAENYVTSAAFWKIREISLAYDIPSKFLARTKVFKAARVSVQGRNLFIFLPNSNVYTDPEYSDGDNLNSGNAIGLTGLSQTPPSRFYGATLSLTL</sequence>
<evidence type="ECO:0000256" key="2">
    <source>
        <dbReference type="ARBA" id="ARBA00022448"/>
    </source>
</evidence>
<dbReference type="SUPFAM" id="SSF56935">
    <property type="entry name" value="Porins"/>
    <property type="match status" value="1"/>
</dbReference>
<gene>
    <name evidence="14" type="ORF">O0955_04585</name>
</gene>
<dbReference type="RefSeq" id="WP_269426341.1">
    <property type="nucleotide sequence ID" value="NZ_JAPWGM010000001.1"/>
</dbReference>
<feature type="domain" description="TonB-dependent receptor plug" evidence="13">
    <location>
        <begin position="116"/>
        <end position="224"/>
    </location>
</feature>
<dbReference type="Proteomes" id="UP001144347">
    <property type="component" value="Unassembled WGS sequence"/>
</dbReference>
<feature type="chain" id="PRO_5045957574" evidence="12">
    <location>
        <begin position="21"/>
        <end position="1047"/>
    </location>
</feature>
<keyword evidence="15" id="KW-1185">Reference proteome</keyword>
<keyword evidence="2 11" id="KW-0813">Transport</keyword>
<dbReference type="PROSITE" id="PS52016">
    <property type="entry name" value="TONB_DEPENDENT_REC_3"/>
    <property type="match status" value="1"/>
</dbReference>
<keyword evidence="5 11" id="KW-0812">Transmembrane</keyword>
<evidence type="ECO:0000256" key="12">
    <source>
        <dbReference type="SAM" id="SignalP"/>
    </source>
</evidence>
<evidence type="ECO:0000256" key="4">
    <source>
        <dbReference type="ARBA" id="ARBA00022496"/>
    </source>
</evidence>
<keyword evidence="9 11" id="KW-0472">Membrane</keyword>
<name>A0ABT4L5R8_9SPHI</name>
<comment type="similarity">
    <text evidence="11">Belongs to the TonB-dependent receptor family.</text>
</comment>
<dbReference type="Gene3D" id="2.60.40.1120">
    <property type="entry name" value="Carboxypeptidase-like, regulatory domain"/>
    <property type="match status" value="1"/>
</dbReference>
<dbReference type="Pfam" id="PF07715">
    <property type="entry name" value="Plug"/>
    <property type="match status" value="1"/>
</dbReference>
<evidence type="ECO:0000259" key="13">
    <source>
        <dbReference type="Pfam" id="PF07715"/>
    </source>
</evidence>
<comment type="caution">
    <text evidence="14">The sequence shown here is derived from an EMBL/GenBank/DDBJ whole genome shotgun (WGS) entry which is preliminary data.</text>
</comment>
<evidence type="ECO:0000256" key="11">
    <source>
        <dbReference type="PROSITE-ProRule" id="PRU01360"/>
    </source>
</evidence>
<comment type="subcellular location">
    <subcellularLocation>
        <location evidence="1 11">Cell outer membrane</location>
        <topology evidence="1 11">Multi-pass membrane protein</topology>
    </subcellularLocation>
</comment>
<dbReference type="SUPFAM" id="SSF49464">
    <property type="entry name" value="Carboxypeptidase regulatory domain-like"/>
    <property type="match status" value="1"/>
</dbReference>
<dbReference type="InterPro" id="IPR036942">
    <property type="entry name" value="Beta-barrel_TonB_sf"/>
</dbReference>
<dbReference type="NCBIfam" id="TIGR04056">
    <property type="entry name" value="OMP_RagA_SusC"/>
    <property type="match status" value="1"/>
</dbReference>
<evidence type="ECO:0000256" key="9">
    <source>
        <dbReference type="ARBA" id="ARBA00023136"/>
    </source>
</evidence>
<keyword evidence="8" id="KW-0798">TonB box</keyword>
<evidence type="ECO:0000256" key="5">
    <source>
        <dbReference type="ARBA" id="ARBA00022692"/>
    </source>
</evidence>
<keyword evidence="6" id="KW-0408">Iron</keyword>
<dbReference type="EMBL" id="JAPWGM010000001">
    <property type="protein sequence ID" value="MCZ4243274.1"/>
    <property type="molecule type" value="Genomic_DNA"/>
</dbReference>
<accession>A0ABT4L5R8</accession>
<dbReference type="PANTHER" id="PTHR32552">
    <property type="entry name" value="FERRICHROME IRON RECEPTOR-RELATED"/>
    <property type="match status" value="1"/>
</dbReference>
<dbReference type="InterPro" id="IPR039426">
    <property type="entry name" value="TonB-dep_rcpt-like"/>
</dbReference>
<keyword evidence="3 11" id="KW-1134">Transmembrane beta strand</keyword>
<dbReference type="Pfam" id="PF13715">
    <property type="entry name" value="CarbopepD_reg_2"/>
    <property type="match status" value="1"/>
</dbReference>
<reference evidence="14" key="1">
    <citation type="submission" date="2022-12" db="EMBL/GenBank/DDBJ databases">
        <title>Genome sequence of HCMS5-2.</title>
        <authorList>
            <person name="Woo H."/>
        </authorList>
    </citation>
    <scope>NUCLEOTIDE SEQUENCE</scope>
    <source>
        <strain evidence="14">HCMS5-2</strain>
    </source>
</reference>
<dbReference type="InterPro" id="IPR012910">
    <property type="entry name" value="Plug_dom"/>
</dbReference>
<evidence type="ECO:0000313" key="14">
    <source>
        <dbReference type="EMBL" id="MCZ4243274.1"/>
    </source>
</evidence>
<evidence type="ECO:0000256" key="1">
    <source>
        <dbReference type="ARBA" id="ARBA00004571"/>
    </source>
</evidence>
<evidence type="ECO:0000256" key="7">
    <source>
        <dbReference type="ARBA" id="ARBA00023065"/>
    </source>
</evidence>
<keyword evidence="4" id="KW-0410">Iron transport</keyword>